<comment type="caution">
    <text evidence="1">The sequence shown here is derived from an EMBL/GenBank/DDBJ whole genome shotgun (WGS) entry which is preliminary data.</text>
</comment>
<gene>
    <name evidence="1" type="ORF">Sjap_003288</name>
</gene>
<organism evidence="1 2">
    <name type="scientific">Stephania japonica</name>
    <dbReference type="NCBI Taxonomy" id="461633"/>
    <lineage>
        <taxon>Eukaryota</taxon>
        <taxon>Viridiplantae</taxon>
        <taxon>Streptophyta</taxon>
        <taxon>Embryophyta</taxon>
        <taxon>Tracheophyta</taxon>
        <taxon>Spermatophyta</taxon>
        <taxon>Magnoliopsida</taxon>
        <taxon>Ranunculales</taxon>
        <taxon>Menispermaceae</taxon>
        <taxon>Menispermoideae</taxon>
        <taxon>Cissampelideae</taxon>
        <taxon>Stephania</taxon>
    </lineage>
</organism>
<dbReference type="AlphaFoldDB" id="A0AAP0KQ20"/>
<dbReference type="Proteomes" id="UP001417504">
    <property type="component" value="Unassembled WGS sequence"/>
</dbReference>
<evidence type="ECO:0000313" key="1">
    <source>
        <dbReference type="EMBL" id="KAK9155808.1"/>
    </source>
</evidence>
<dbReference type="EMBL" id="JBBNAE010000001">
    <property type="protein sequence ID" value="KAK9155808.1"/>
    <property type="molecule type" value="Genomic_DNA"/>
</dbReference>
<name>A0AAP0KQ20_9MAGN</name>
<accession>A0AAP0KQ20</accession>
<keyword evidence="2" id="KW-1185">Reference proteome</keyword>
<proteinExistence type="predicted"/>
<reference evidence="1 2" key="1">
    <citation type="submission" date="2024-01" db="EMBL/GenBank/DDBJ databases">
        <title>Genome assemblies of Stephania.</title>
        <authorList>
            <person name="Yang L."/>
        </authorList>
    </citation>
    <scope>NUCLEOTIDE SEQUENCE [LARGE SCALE GENOMIC DNA]</scope>
    <source>
        <strain evidence="1">QJT</strain>
        <tissue evidence="1">Leaf</tissue>
    </source>
</reference>
<sequence>MHPRAHISQAGPFLLSVITSCDLYRGAPSKHGLSFLRKSSLDICLAIQKSAILAIKPAEAEAEMVWN</sequence>
<protein>
    <submittedName>
        <fullName evidence="1">Uncharacterized protein</fullName>
    </submittedName>
</protein>
<evidence type="ECO:0000313" key="2">
    <source>
        <dbReference type="Proteomes" id="UP001417504"/>
    </source>
</evidence>
<dbReference type="PROSITE" id="PS51257">
    <property type="entry name" value="PROKAR_LIPOPROTEIN"/>
    <property type="match status" value="1"/>
</dbReference>